<evidence type="ECO:0000313" key="2">
    <source>
        <dbReference type="RefSeq" id="XP_015078346.1"/>
    </source>
</evidence>
<evidence type="ECO:0000313" key="1">
    <source>
        <dbReference type="Proteomes" id="UP000694930"/>
    </source>
</evidence>
<dbReference type="PANTHER" id="PTHR34072:SF57">
    <property type="entry name" value="RNA-DIRECTED DNA POLYMERASE"/>
    <property type="match status" value="1"/>
</dbReference>
<dbReference type="InterPro" id="IPR043502">
    <property type="entry name" value="DNA/RNA_pol_sf"/>
</dbReference>
<sequence>MFIKDFSKIAHPLCKLIDKKSKFYIDESYLKAFGELKEKLVSHPLLFHKIGVNNLRRCEMRVGIVIVHTNHSSLRYLIAKKDVKPSLIKWVLLLQDYDFEVKDRKGTENQVADHLSRLEDEALRELGGRAEIHDAFPD</sequence>
<keyword evidence="1" id="KW-1185">Reference proteome</keyword>
<dbReference type="GeneID" id="107022170"/>
<dbReference type="RefSeq" id="XP_015078346.1">
    <property type="nucleotide sequence ID" value="XM_015222860.1"/>
</dbReference>
<dbReference type="Gene3D" id="3.30.70.270">
    <property type="match status" value="1"/>
</dbReference>
<accession>A0ABM1GZW1</accession>
<reference evidence="2" key="2">
    <citation type="submission" date="2025-08" db="UniProtKB">
        <authorList>
            <consortium name="RefSeq"/>
        </authorList>
    </citation>
    <scope>IDENTIFICATION</scope>
</reference>
<reference evidence="1" key="1">
    <citation type="journal article" date="2014" name="Nat. Genet.">
        <title>The genome of the stress-tolerant wild tomato species Solanum pennellii.</title>
        <authorList>
            <person name="Bolger A."/>
            <person name="Scossa F."/>
            <person name="Bolger M.E."/>
            <person name="Lanz C."/>
            <person name="Maumus F."/>
            <person name="Tohge T."/>
            <person name="Quesneville H."/>
            <person name="Alseekh S."/>
            <person name="Sorensen I."/>
            <person name="Lichtenstein G."/>
            <person name="Fich E.A."/>
            <person name="Conte M."/>
            <person name="Keller H."/>
            <person name="Schneeberger K."/>
            <person name="Schwacke R."/>
            <person name="Ofner I."/>
            <person name="Vrebalov J."/>
            <person name="Xu Y."/>
            <person name="Osorio S."/>
            <person name="Aflitos S.A."/>
            <person name="Schijlen E."/>
            <person name="Jimenez-Gomez J.M."/>
            <person name="Ryngajllo M."/>
            <person name="Kimura S."/>
            <person name="Kumar R."/>
            <person name="Koenig D."/>
            <person name="Headland L.R."/>
            <person name="Maloof J.N."/>
            <person name="Sinha N."/>
            <person name="van Ham R.C."/>
            <person name="Lankhorst R.K."/>
            <person name="Mao L."/>
            <person name="Vogel A."/>
            <person name="Arsova B."/>
            <person name="Panstruga R."/>
            <person name="Fei Z."/>
            <person name="Rose J.K."/>
            <person name="Zamir D."/>
            <person name="Carrari F."/>
            <person name="Giovannoni J.J."/>
            <person name="Weigel D."/>
            <person name="Usadel B."/>
            <person name="Fernie A.R."/>
        </authorList>
    </citation>
    <scope>NUCLEOTIDE SEQUENCE [LARGE SCALE GENOMIC DNA]</scope>
    <source>
        <strain evidence="1">cv. LA0716</strain>
    </source>
</reference>
<dbReference type="InterPro" id="IPR043128">
    <property type="entry name" value="Rev_trsase/Diguanyl_cyclase"/>
</dbReference>
<dbReference type="SUPFAM" id="SSF56672">
    <property type="entry name" value="DNA/RNA polymerases"/>
    <property type="match status" value="1"/>
</dbReference>
<organism evidence="1 2">
    <name type="scientific">Solanum pennellii</name>
    <name type="common">Tomato</name>
    <name type="synonym">Lycopersicon pennellii</name>
    <dbReference type="NCBI Taxonomy" id="28526"/>
    <lineage>
        <taxon>Eukaryota</taxon>
        <taxon>Viridiplantae</taxon>
        <taxon>Streptophyta</taxon>
        <taxon>Embryophyta</taxon>
        <taxon>Tracheophyta</taxon>
        <taxon>Spermatophyta</taxon>
        <taxon>Magnoliopsida</taxon>
        <taxon>eudicotyledons</taxon>
        <taxon>Gunneridae</taxon>
        <taxon>Pentapetalae</taxon>
        <taxon>asterids</taxon>
        <taxon>lamiids</taxon>
        <taxon>Solanales</taxon>
        <taxon>Solanaceae</taxon>
        <taxon>Solanoideae</taxon>
        <taxon>Solaneae</taxon>
        <taxon>Solanum</taxon>
        <taxon>Solanum subgen. Lycopersicon</taxon>
    </lineage>
</organism>
<gene>
    <name evidence="2" type="primary">LOC107022170</name>
</gene>
<dbReference type="PANTHER" id="PTHR34072">
    <property type="entry name" value="ENZYMATIC POLYPROTEIN-RELATED"/>
    <property type="match status" value="1"/>
</dbReference>
<name>A0ABM1GZW1_SOLPN</name>
<dbReference type="Proteomes" id="UP000694930">
    <property type="component" value="Chromosome 1"/>
</dbReference>
<protein>
    <submittedName>
        <fullName evidence="2">Uncharacterized protein LOC107022170</fullName>
    </submittedName>
</protein>
<proteinExistence type="predicted"/>